<evidence type="ECO:0000313" key="1">
    <source>
        <dbReference type="EMBL" id="TXJ29922.1"/>
    </source>
</evidence>
<sequence length="280" mass="32822">MAYYRNIKQWYFTIDSGYKKYYFDSNANITNIYINGSGDKATNCIFWGMLPDNTNIACYYYKKDDGTFGVFNSLMYENELIKDKVHFFTGKGIHMDEDLLKKSMDAVLKKSTGNGYDYKETNTSTTTDANNIWKSKVTNKTIEEKEVVNTYTFLDNGDIKVETRDNKTYTLNFWGATNYYNDLLGIYYIKIDLKDIFGIIAPNESTYFYYGYVLEYESRFPKAIERGQDSFYINNSINWYEKNFDINGKPKGTIDWGNMLIQESRYTSPITTKDIILFKK</sequence>
<proteinExistence type="predicted"/>
<reference evidence="1 2" key="1">
    <citation type="journal article" date="1992" name="Lakartidningen">
        <title>[Penicillin V and not amoxicillin is the first choice preparation in acute otitis].</title>
        <authorList>
            <person name="Kamme C."/>
            <person name="Lundgren K."/>
            <person name="Prellner K."/>
        </authorList>
    </citation>
    <scope>NUCLEOTIDE SEQUENCE [LARGE SCALE GENOMIC DNA]</scope>
    <source>
        <strain evidence="1 2">PC5538III-lc</strain>
    </source>
</reference>
<protein>
    <submittedName>
        <fullName evidence="1">Uncharacterized protein</fullName>
    </submittedName>
</protein>
<name>A0A5C8E0N1_9SPIR</name>
<accession>A0A5C8E0N1</accession>
<evidence type="ECO:0000313" key="2">
    <source>
        <dbReference type="Proteomes" id="UP000324707"/>
    </source>
</evidence>
<comment type="caution">
    <text evidence="1">The sequence shown here is derived from an EMBL/GenBank/DDBJ whole genome shotgun (WGS) entry which is preliminary data.</text>
</comment>
<organism evidence="1 2">
    <name type="scientific">Brachyspira aalborgi</name>
    <dbReference type="NCBI Taxonomy" id="29522"/>
    <lineage>
        <taxon>Bacteria</taxon>
        <taxon>Pseudomonadati</taxon>
        <taxon>Spirochaetota</taxon>
        <taxon>Spirochaetia</taxon>
        <taxon>Brachyspirales</taxon>
        <taxon>Brachyspiraceae</taxon>
        <taxon>Brachyspira</taxon>
    </lineage>
</organism>
<dbReference type="EMBL" id="SAXX01000025">
    <property type="protein sequence ID" value="TXJ29922.1"/>
    <property type="molecule type" value="Genomic_DNA"/>
</dbReference>
<gene>
    <name evidence="1" type="ORF">EPJ69_11830</name>
</gene>
<dbReference type="RefSeq" id="WP_147737543.1">
    <property type="nucleotide sequence ID" value="NZ_SAXX01000025.1"/>
</dbReference>
<dbReference type="Proteomes" id="UP000324707">
    <property type="component" value="Unassembled WGS sequence"/>
</dbReference>
<dbReference type="AlphaFoldDB" id="A0A5C8E0N1"/>